<evidence type="ECO:0000256" key="2">
    <source>
        <dbReference type="SAM" id="MobiDB-lite"/>
    </source>
</evidence>
<evidence type="ECO:0000313" key="6">
    <source>
        <dbReference type="Proteomes" id="UP001528823"/>
    </source>
</evidence>
<proteinExistence type="inferred from homology"/>
<feature type="compositionally biased region" description="Polar residues" evidence="2">
    <location>
        <begin position="183"/>
        <end position="201"/>
    </location>
</feature>
<protein>
    <submittedName>
        <fullName evidence="5">Sugar transferase</fullName>
    </submittedName>
</protein>
<keyword evidence="5" id="KW-0808">Transferase</keyword>
<keyword evidence="3" id="KW-1133">Transmembrane helix</keyword>
<keyword evidence="3" id="KW-0472">Membrane</keyword>
<comment type="caution">
    <text evidence="5">The sequence shown here is derived from an EMBL/GenBank/DDBJ whole genome shotgun (WGS) entry which is preliminary data.</text>
</comment>
<keyword evidence="3" id="KW-0812">Transmembrane</keyword>
<feature type="transmembrane region" description="Helical" evidence="3">
    <location>
        <begin position="7"/>
        <end position="30"/>
    </location>
</feature>
<dbReference type="InterPro" id="IPR003362">
    <property type="entry name" value="Bact_transf"/>
</dbReference>
<organism evidence="5 6">
    <name type="scientific">Spartinivicinus poritis</name>
    <dbReference type="NCBI Taxonomy" id="2994640"/>
    <lineage>
        <taxon>Bacteria</taxon>
        <taxon>Pseudomonadati</taxon>
        <taxon>Pseudomonadota</taxon>
        <taxon>Gammaproteobacteria</taxon>
        <taxon>Oceanospirillales</taxon>
        <taxon>Zooshikellaceae</taxon>
        <taxon>Spartinivicinus</taxon>
    </lineage>
</organism>
<evidence type="ECO:0000313" key="5">
    <source>
        <dbReference type="EMBL" id="MDE1462260.1"/>
    </source>
</evidence>
<comment type="similarity">
    <text evidence="1">Belongs to the bacterial sugar transferase family.</text>
</comment>
<name>A0ABT5U7C1_9GAMM</name>
<evidence type="ECO:0000256" key="1">
    <source>
        <dbReference type="ARBA" id="ARBA00006464"/>
    </source>
</evidence>
<accession>A0ABT5U7C1</accession>
<dbReference type="Proteomes" id="UP001528823">
    <property type="component" value="Unassembled WGS sequence"/>
</dbReference>
<reference evidence="5 6" key="1">
    <citation type="submission" date="2022-11" db="EMBL/GenBank/DDBJ databases">
        <title>Spartinivicinus poritis sp. nov., isolated from scleractinian coral Porites lutea.</title>
        <authorList>
            <person name="Zhang G."/>
            <person name="Cai L."/>
            <person name="Wei Q."/>
        </authorList>
    </citation>
    <scope>NUCLEOTIDE SEQUENCE [LARGE SCALE GENOMIC DNA]</scope>
    <source>
        <strain evidence="5 6">A2-2</strain>
    </source>
</reference>
<dbReference type="PANTHER" id="PTHR30576">
    <property type="entry name" value="COLANIC BIOSYNTHESIS UDP-GLUCOSE LIPID CARRIER TRANSFERASE"/>
    <property type="match status" value="1"/>
</dbReference>
<dbReference type="RefSeq" id="WP_274688617.1">
    <property type="nucleotide sequence ID" value="NZ_JAPMOU010000010.1"/>
</dbReference>
<dbReference type="PANTHER" id="PTHR30576:SF10">
    <property type="entry name" value="SLL5057 PROTEIN"/>
    <property type="match status" value="1"/>
</dbReference>
<gene>
    <name evidence="5" type="ORF">ORQ98_09765</name>
</gene>
<dbReference type="GO" id="GO:0016740">
    <property type="term" value="F:transferase activity"/>
    <property type="evidence" value="ECO:0007669"/>
    <property type="project" value="UniProtKB-KW"/>
</dbReference>
<evidence type="ECO:0000259" key="4">
    <source>
        <dbReference type="Pfam" id="PF02397"/>
    </source>
</evidence>
<dbReference type="Pfam" id="PF02397">
    <property type="entry name" value="Bac_transf"/>
    <property type="match status" value="1"/>
</dbReference>
<dbReference type="EMBL" id="JAPMOU010000010">
    <property type="protein sequence ID" value="MDE1462260.1"/>
    <property type="molecule type" value="Genomic_DNA"/>
</dbReference>
<evidence type="ECO:0000256" key="3">
    <source>
        <dbReference type="SAM" id="Phobius"/>
    </source>
</evidence>
<feature type="domain" description="Bacterial sugar transferase" evidence="4">
    <location>
        <begin position="3"/>
        <end position="173"/>
    </location>
</feature>
<sequence>MLRVIDFVAALVGLLIFWPVLLILTLVGYFDTGKPLFIQQRIGKNNQPFKLVKFRTMHPETASLGTHLVDAKAVTPLGNFLRKTKLDELPQLINVLLGQMSLVGPRPCLLNQTELIQERTRRGVYNCRPGITGLAQVNNIDMSTPKKLAKVDTLMVKQLNLSLYFHLIFKTITGSGQGDKIHSSTACSQHDSNSEQLETTV</sequence>
<keyword evidence="6" id="KW-1185">Reference proteome</keyword>
<feature type="region of interest" description="Disordered" evidence="2">
    <location>
        <begin position="180"/>
        <end position="201"/>
    </location>
</feature>